<dbReference type="RefSeq" id="WP_111934414.1">
    <property type="nucleotide sequence ID" value="NZ_CADFFP010000026.1"/>
</dbReference>
<protein>
    <submittedName>
        <fullName evidence="1">Uncharacterized protein</fullName>
    </submittedName>
</protein>
<sequence>MQRTVNYRGFEIDVDLVPTSKDMFDAWFRIEGPTHTPGVAALGQRIKVRGGPFSRRWAYFVAEIAGQASIDVILGPDD</sequence>
<proteinExistence type="predicted"/>
<organism evidence="1 2">
    <name type="scientific">Paraburkholderia bryophila</name>
    <dbReference type="NCBI Taxonomy" id="420952"/>
    <lineage>
        <taxon>Bacteria</taxon>
        <taxon>Pseudomonadati</taxon>
        <taxon>Pseudomonadota</taxon>
        <taxon>Betaproteobacteria</taxon>
        <taxon>Burkholderiales</taxon>
        <taxon>Burkholderiaceae</taxon>
        <taxon>Paraburkholderia</taxon>
    </lineage>
</organism>
<comment type="caution">
    <text evidence="1">The sequence shown here is derived from an EMBL/GenBank/DDBJ whole genome shotgun (WGS) entry which is preliminary data.</text>
</comment>
<accession>A0A329BJF0</accession>
<name>A0A329BJF0_9BURK</name>
<dbReference type="EMBL" id="QLTK01000024">
    <property type="protein sequence ID" value="RAS22399.1"/>
    <property type="molecule type" value="Genomic_DNA"/>
</dbReference>
<dbReference type="OrthoDB" id="9133768at2"/>
<gene>
    <name evidence="1" type="ORF">BX591_124110</name>
</gene>
<reference evidence="1 2" key="1">
    <citation type="submission" date="2018-06" db="EMBL/GenBank/DDBJ databases">
        <title>Genomic Encyclopedia of Type Strains, Phase III (KMG-III): the genomes of soil and plant-associated and newly described type strains.</title>
        <authorList>
            <person name="Whitman W."/>
        </authorList>
    </citation>
    <scope>NUCLEOTIDE SEQUENCE [LARGE SCALE GENOMIC DNA]</scope>
    <source>
        <strain evidence="1 2">LMG 23644</strain>
    </source>
</reference>
<evidence type="ECO:0000313" key="1">
    <source>
        <dbReference type="EMBL" id="RAS22399.1"/>
    </source>
</evidence>
<evidence type="ECO:0000313" key="2">
    <source>
        <dbReference type="Proteomes" id="UP000248918"/>
    </source>
</evidence>
<dbReference type="AlphaFoldDB" id="A0A329BJF0"/>
<dbReference type="Proteomes" id="UP000248918">
    <property type="component" value="Unassembled WGS sequence"/>
</dbReference>